<protein>
    <submittedName>
        <fullName evidence="2">Uncharacterized protein</fullName>
    </submittedName>
</protein>
<accession>A0A9P0EYR4</accession>
<proteinExistence type="predicted"/>
<dbReference type="KEGG" id="btab:109041107"/>
<gene>
    <name evidence="2" type="ORF">BEMITA_LOCUS700</name>
</gene>
<evidence type="ECO:0000313" key="3">
    <source>
        <dbReference type="Proteomes" id="UP001152759"/>
    </source>
</evidence>
<dbReference type="EMBL" id="OU963862">
    <property type="protein sequence ID" value="CAH0381006.1"/>
    <property type="molecule type" value="Genomic_DNA"/>
</dbReference>
<name>A0A9P0EYR4_BEMTA</name>
<evidence type="ECO:0000256" key="1">
    <source>
        <dbReference type="SAM" id="SignalP"/>
    </source>
</evidence>
<organism evidence="2 3">
    <name type="scientific">Bemisia tabaci</name>
    <name type="common">Sweetpotato whitefly</name>
    <name type="synonym">Aleurodes tabaci</name>
    <dbReference type="NCBI Taxonomy" id="7038"/>
    <lineage>
        <taxon>Eukaryota</taxon>
        <taxon>Metazoa</taxon>
        <taxon>Ecdysozoa</taxon>
        <taxon>Arthropoda</taxon>
        <taxon>Hexapoda</taxon>
        <taxon>Insecta</taxon>
        <taxon>Pterygota</taxon>
        <taxon>Neoptera</taxon>
        <taxon>Paraneoptera</taxon>
        <taxon>Hemiptera</taxon>
        <taxon>Sternorrhyncha</taxon>
        <taxon>Aleyrodoidea</taxon>
        <taxon>Aleyrodidae</taxon>
        <taxon>Aleyrodinae</taxon>
        <taxon>Bemisia</taxon>
    </lineage>
</organism>
<feature type="chain" id="PRO_5040463915" evidence="1">
    <location>
        <begin position="27"/>
        <end position="169"/>
    </location>
</feature>
<dbReference type="Proteomes" id="UP001152759">
    <property type="component" value="Chromosome 1"/>
</dbReference>
<keyword evidence="1" id="KW-0732">Signal</keyword>
<evidence type="ECO:0000313" key="2">
    <source>
        <dbReference type="EMBL" id="CAH0381006.1"/>
    </source>
</evidence>
<reference evidence="2" key="1">
    <citation type="submission" date="2021-12" db="EMBL/GenBank/DDBJ databases">
        <authorList>
            <person name="King R."/>
        </authorList>
    </citation>
    <scope>NUCLEOTIDE SEQUENCE</scope>
</reference>
<sequence length="169" mass="18684">MAYRKNHVSLLLVGLVLWVASDRIYAFTITFPGKISWNDGNVIIRGNSVGGAAIALKEGALVVGGTTICESYTDVVAGREPIYQKSPDGSSWYANVKVGEPMSYAEIQAFEAKWPKFAQGRDERVRKALQAARDPNWGAALARPRPARDAKRRSLGGFFTSFWPFSGWW</sequence>
<keyword evidence="3" id="KW-1185">Reference proteome</keyword>
<dbReference type="AlphaFoldDB" id="A0A9P0EYR4"/>
<feature type="signal peptide" evidence="1">
    <location>
        <begin position="1"/>
        <end position="26"/>
    </location>
</feature>